<evidence type="ECO:0000313" key="3">
    <source>
        <dbReference type="WBParaSite" id="GPUH_0001080501-mRNA-1"/>
    </source>
</evidence>
<proteinExistence type="predicted"/>
<evidence type="ECO:0000256" key="1">
    <source>
        <dbReference type="ARBA" id="ARBA00023157"/>
    </source>
</evidence>
<dbReference type="AlphaFoldDB" id="A0A183DQ01"/>
<dbReference type="InterPro" id="IPR008139">
    <property type="entry name" value="SaposinB_dom"/>
</dbReference>
<organism evidence="3">
    <name type="scientific">Gongylonema pulchrum</name>
    <dbReference type="NCBI Taxonomy" id="637853"/>
    <lineage>
        <taxon>Eukaryota</taxon>
        <taxon>Metazoa</taxon>
        <taxon>Ecdysozoa</taxon>
        <taxon>Nematoda</taxon>
        <taxon>Chromadorea</taxon>
        <taxon>Rhabditida</taxon>
        <taxon>Spirurina</taxon>
        <taxon>Spiruromorpha</taxon>
        <taxon>Spiruroidea</taxon>
        <taxon>Gongylonematidae</taxon>
        <taxon>Gongylonema</taxon>
    </lineage>
</organism>
<name>A0A183DQ01_9BILA</name>
<feature type="domain" description="Saposin B-type" evidence="2">
    <location>
        <begin position="53"/>
        <end position="132"/>
    </location>
</feature>
<dbReference type="PROSITE" id="PS50015">
    <property type="entry name" value="SAP_B"/>
    <property type="match status" value="1"/>
</dbReference>
<protein>
    <submittedName>
        <fullName evidence="3">Saposin B-type domain-containing protein</fullName>
    </submittedName>
</protein>
<keyword evidence="1" id="KW-1015">Disulfide bond</keyword>
<evidence type="ECO:0000259" key="2">
    <source>
        <dbReference type="PROSITE" id="PS50015"/>
    </source>
</evidence>
<reference evidence="3" key="1">
    <citation type="submission" date="2016-06" db="UniProtKB">
        <authorList>
            <consortium name="WormBaseParasite"/>
        </authorList>
    </citation>
    <scope>IDENTIFICATION</scope>
</reference>
<sequence length="132" mass="14990">LPDKLRNRMQHADSTPEVCPAAIQNSSCLNITESLIAIARENMCSKVGLFYTDECICTICENLFQIAIVLPRNPQSIFMKRLRLYCASLEFLDPPCNMIADQYDKQIYELSAANSNETTTFLQQCQTLTLCR</sequence>
<dbReference type="WBParaSite" id="GPUH_0001080501-mRNA-1">
    <property type="protein sequence ID" value="GPUH_0001080501-mRNA-1"/>
    <property type="gene ID" value="GPUH_0001080501"/>
</dbReference>
<accession>A0A183DQ01</accession>